<dbReference type="InterPro" id="IPR046347">
    <property type="entry name" value="bZIP_sf"/>
</dbReference>
<feature type="region of interest" description="Disordered" evidence="1">
    <location>
        <begin position="1"/>
        <end position="69"/>
    </location>
</feature>
<evidence type="ECO:0000256" key="1">
    <source>
        <dbReference type="SAM" id="MobiDB-lite"/>
    </source>
</evidence>
<dbReference type="CDD" id="cd14688">
    <property type="entry name" value="bZIP_YAP"/>
    <property type="match status" value="1"/>
</dbReference>
<feature type="compositionally biased region" description="Polar residues" evidence="1">
    <location>
        <begin position="193"/>
        <end position="208"/>
    </location>
</feature>
<reference evidence="3 4" key="1">
    <citation type="submission" date="2017-06" db="EMBL/GenBank/DDBJ databases">
        <title>Comparative genomic analysis of Ambrosia Fusariam Clade fungi.</title>
        <authorList>
            <person name="Stajich J.E."/>
            <person name="Carrillo J."/>
            <person name="Kijimoto T."/>
            <person name="Eskalen A."/>
            <person name="O'Donnell K."/>
            <person name="Kasson M."/>
        </authorList>
    </citation>
    <scope>NUCLEOTIDE SEQUENCE [LARGE SCALE GENOMIC DNA]</scope>
    <source>
        <strain evidence="3 4">NRRL62584</strain>
    </source>
</reference>
<dbReference type="PANTHER" id="PTHR40618">
    <property type="entry name" value="B-ZIP TRANSCRIPTION FACTOR (EUROFUNG)-RELATED"/>
    <property type="match status" value="1"/>
</dbReference>
<evidence type="ECO:0000313" key="4">
    <source>
        <dbReference type="Proteomes" id="UP000288168"/>
    </source>
</evidence>
<dbReference type="Gene3D" id="1.20.5.170">
    <property type="match status" value="1"/>
</dbReference>
<gene>
    <name evidence="3" type="ORF">CEP54_010468</name>
</gene>
<dbReference type="OrthoDB" id="3555317at2759"/>
<evidence type="ECO:0000313" key="3">
    <source>
        <dbReference type="EMBL" id="RSL53304.1"/>
    </source>
</evidence>
<dbReference type="EMBL" id="NKCI01000124">
    <property type="protein sequence ID" value="RSL53304.1"/>
    <property type="molecule type" value="Genomic_DNA"/>
</dbReference>
<feature type="domain" description="BZIP" evidence="2">
    <location>
        <begin position="48"/>
        <end position="91"/>
    </location>
</feature>
<feature type="region of interest" description="Disordered" evidence="1">
    <location>
        <begin position="125"/>
        <end position="208"/>
    </location>
</feature>
<dbReference type="AlphaFoldDB" id="A0A428PJU5"/>
<organism evidence="3 4">
    <name type="scientific">Fusarium duplospermum</name>
    <dbReference type="NCBI Taxonomy" id="1325734"/>
    <lineage>
        <taxon>Eukaryota</taxon>
        <taxon>Fungi</taxon>
        <taxon>Dikarya</taxon>
        <taxon>Ascomycota</taxon>
        <taxon>Pezizomycotina</taxon>
        <taxon>Sordariomycetes</taxon>
        <taxon>Hypocreomycetidae</taxon>
        <taxon>Hypocreales</taxon>
        <taxon>Nectriaceae</taxon>
        <taxon>Fusarium</taxon>
        <taxon>Fusarium solani species complex</taxon>
    </lineage>
</organism>
<dbReference type="Proteomes" id="UP000288168">
    <property type="component" value="Unassembled WGS sequence"/>
</dbReference>
<dbReference type="SUPFAM" id="SSF57959">
    <property type="entry name" value="Leucine zipper domain"/>
    <property type="match status" value="1"/>
</dbReference>
<accession>A0A428PJU5</accession>
<feature type="compositionally biased region" description="Low complexity" evidence="1">
    <location>
        <begin position="135"/>
        <end position="149"/>
    </location>
</feature>
<proteinExistence type="predicted"/>
<dbReference type="STRING" id="1325734.A0A428PJU5"/>
<keyword evidence="4" id="KW-1185">Reference proteome</keyword>
<evidence type="ECO:0000259" key="2">
    <source>
        <dbReference type="Pfam" id="PF00170"/>
    </source>
</evidence>
<dbReference type="PANTHER" id="PTHR40618:SF1">
    <property type="entry name" value="B-ZIP TRANSCRIPTION FACTOR (EUROFUNG)"/>
    <property type="match status" value="1"/>
</dbReference>
<dbReference type="GO" id="GO:0003700">
    <property type="term" value="F:DNA-binding transcription factor activity"/>
    <property type="evidence" value="ECO:0007669"/>
    <property type="project" value="InterPro"/>
</dbReference>
<comment type="caution">
    <text evidence="3">The sequence shown here is derived from an EMBL/GenBank/DDBJ whole genome shotgun (WGS) entry which is preliminary data.</text>
</comment>
<sequence>MVEPAQSEPEAAPSRKRSKTSEEDDGGDRNKKRSRGRPRLDTKDETAQERRRTQIRLAQRAYRNRKDTAITSLEQKVRDLEQTNEDMGKEFMNFFDFVLAQGMLENAPEVARRLNDTTRKFLSFTRRNADDAAKETSTPAPATATAPAPVQSETQAESRPQERHGSGSGSSSAPSDEFVPSNPSVAGPGPLETQLTTPPSMNPLQQQLTPPVTLPYEIITMPTAENASFPIYDTQTSIPFGHNPFTSPPYPGIPSPSSYASQERTFGRRLQRATVEAGLRLVSMANPPPHRYAAVFGFCLLFEPREAIIRRLTMVLSKPSKESLNNWKYPFTNLGGAGTFFSGPGGNGPQPGMNIPASDMPIGNQGLPEPLRPQELTGFSMGPFDSGTESMRDDRIDIRMRMMHKGFEGDFFDADEVETYLRQRGIVIPENADFVDAEIDIGEFDGSPNLRPNMNNPVNNGFFGGQQVPTSGPELFTMPQQGMGGAPNMWSGSVPTTLTPGTSSMTATSLMAPTMGHGLGSLMPSMPPPDQQFNLEMGSFMNPSYFPRAWPTDSSWMKTKVMIDVNRLVAEMTSMAVCLGRTPGLRPKDVDKAVKSAIALTGQ</sequence>
<dbReference type="InterPro" id="IPR004827">
    <property type="entry name" value="bZIP"/>
</dbReference>
<protein>
    <recommendedName>
        <fullName evidence="2">BZIP domain-containing protein</fullName>
    </recommendedName>
</protein>
<feature type="compositionally biased region" description="Basic and acidic residues" evidence="1">
    <location>
        <begin position="38"/>
        <end position="52"/>
    </location>
</feature>
<name>A0A428PJU5_9HYPO</name>
<dbReference type="Pfam" id="PF00170">
    <property type="entry name" value="bZIP_1"/>
    <property type="match status" value="1"/>
</dbReference>